<comment type="caution">
    <text evidence="7">The sequence shown here is derived from an EMBL/GenBank/DDBJ whole genome shotgun (WGS) entry which is preliminary data.</text>
</comment>
<keyword evidence="8" id="KW-1185">Reference proteome</keyword>
<keyword evidence="2" id="KW-0378">Hydrolase</keyword>
<feature type="compositionally biased region" description="Polar residues" evidence="5">
    <location>
        <begin position="61"/>
        <end position="73"/>
    </location>
</feature>
<keyword evidence="4" id="KW-0067">ATP-binding</keyword>
<dbReference type="PANTHER" id="PTHR47961:SF6">
    <property type="entry name" value="DNA-DIRECTED DNA POLYMERASE"/>
    <property type="match status" value="1"/>
</dbReference>
<proteinExistence type="predicted"/>
<evidence type="ECO:0000256" key="2">
    <source>
        <dbReference type="ARBA" id="ARBA00022801"/>
    </source>
</evidence>
<gene>
    <name evidence="7" type="ORF">TPAB3V08_LOCUS7065</name>
</gene>
<dbReference type="Gene3D" id="3.40.50.300">
    <property type="entry name" value="P-loop containing nucleotide triphosphate hydrolases"/>
    <property type="match status" value="1"/>
</dbReference>
<reference evidence="7" key="1">
    <citation type="submission" date="2021-03" db="EMBL/GenBank/DDBJ databases">
        <authorList>
            <person name="Tran Van P."/>
        </authorList>
    </citation>
    <scope>NUCLEOTIDE SEQUENCE</scope>
</reference>
<dbReference type="EMBL" id="CAJPIN010011410">
    <property type="protein sequence ID" value="CAG2060107.1"/>
    <property type="molecule type" value="Genomic_DNA"/>
</dbReference>
<accession>A0ABN7NWG6</accession>
<keyword evidence="1" id="KW-0547">Nucleotide-binding</keyword>
<protein>
    <recommendedName>
        <fullName evidence="6">DEAD/DEAH-box helicase domain-containing protein</fullName>
    </recommendedName>
</protein>
<dbReference type="Pfam" id="PF00270">
    <property type="entry name" value="DEAD"/>
    <property type="match status" value="1"/>
</dbReference>
<evidence type="ECO:0000256" key="1">
    <source>
        <dbReference type="ARBA" id="ARBA00022741"/>
    </source>
</evidence>
<evidence type="ECO:0000256" key="5">
    <source>
        <dbReference type="SAM" id="MobiDB-lite"/>
    </source>
</evidence>
<evidence type="ECO:0000259" key="6">
    <source>
        <dbReference type="Pfam" id="PF00270"/>
    </source>
</evidence>
<evidence type="ECO:0000256" key="4">
    <source>
        <dbReference type="ARBA" id="ARBA00022840"/>
    </source>
</evidence>
<dbReference type="PANTHER" id="PTHR47961">
    <property type="entry name" value="DNA POLYMERASE THETA, PUTATIVE (AFU_ORTHOLOGUE AFUA_1G05260)-RELATED"/>
    <property type="match status" value="1"/>
</dbReference>
<dbReference type="InterPro" id="IPR027417">
    <property type="entry name" value="P-loop_NTPase"/>
</dbReference>
<keyword evidence="3" id="KW-0347">Helicase</keyword>
<evidence type="ECO:0000313" key="7">
    <source>
        <dbReference type="EMBL" id="CAG2060107.1"/>
    </source>
</evidence>
<dbReference type="Proteomes" id="UP001153148">
    <property type="component" value="Unassembled WGS sequence"/>
</dbReference>
<dbReference type="InterPro" id="IPR050474">
    <property type="entry name" value="Hel308_SKI2-like"/>
</dbReference>
<feature type="region of interest" description="Disordered" evidence="5">
    <location>
        <begin position="60"/>
        <end position="86"/>
    </location>
</feature>
<organism evidence="7 8">
    <name type="scientific">Timema podura</name>
    <name type="common">Walking stick</name>
    <dbReference type="NCBI Taxonomy" id="61482"/>
    <lineage>
        <taxon>Eukaryota</taxon>
        <taxon>Metazoa</taxon>
        <taxon>Ecdysozoa</taxon>
        <taxon>Arthropoda</taxon>
        <taxon>Hexapoda</taxon>
        <taxon>Insecta</taxon>
        <taxon>Pterygota</taxon>
        <taxon>Neoptera</taxon>
        <taxon>Polyneoptera</taxon>
        <taxon>Phasmatodea</taxon>
        <taxon>Timematodea</taxon>
        <taxon>Timematoidea</taxon>
        <taxon>Timematidae</taxon>
        <taxon>Timema</taxon>
    </lineage>
</organism>
<evidence type="ECO:0000256" key="3">
    <source>
        <dbReference type="ARBA" id="ARBA00022806"/>
    </source>
</evidence>
<dbReference type="InterPro" id="IPR011545">
    <property type="entry name" value="DEAD/DEAH_box_helicase_dom"/>
</dbReference>
<dbReference type="SUPFAM" id="SSF52540">
    <property type="entry name" value="P-loop containing nucleoside triphosphate hydrolases"/>
    <property type="match status" value="1"/>
</dbReference>
<feature type="domain" description="DEAD/DEAH-box helicase" evidence="6">
    <location>
        <begin position="152"/>
        <end position="238"/>
    </location>
</feature>
<evidence type="ECO:0000313" key="8">
    <source>
        <dbReference type="Proteomes" id="UP001153148"/>
    </source>
</evidence>
<sequence>MTLQNTNSFDSFNGFSTLGEDTVVAFNNLETTLNISSSRKPVKRKQSSVKVRKRRPVKILTSDNHTYANTSKTEIPPEDVNKEKERNVDTSLLEDSGTKNKSMFQSDLSLVNTQQKLELKSWGLPEPILKQYESRNVVTMFPWQVECLSHGQVLSGRNLVYSAPTSAGKTLVAEILTIKTVLERKKKSLIILPFVSVVREKMFYFQDLLETSGVRVEGLMGGHSIPGGFKSVDIAICTIENGQ</sequence>
<name>A0ABN7NWG6_TIMPD</name>